<dbReference type="HOGENOM" id="CLU_2824019_0_0_7"/>
<dbReference type="KEGG" id="daf:Desaf_3508"/>
<dbReference type="STRING" id="690850.Desaf_3508"/>
<dbReference type="EMBL" id="CP003221">
    <property type="protein sequence ID" value="EGJ51792.1"/>
    <property type="molecule type" value="Genomic_DNA"/>
</dbReference>
<dbReference type="Proteomes" id="UP000007844">
    <property type="component" value="Chromosome"/>
</dbReference>
<gene>
    <name evidence="1" type="ORF">Desaf_3508</name>
</gene>
<evidence type="ECO:0008006" key="3">
    <source>
        <dbReference type="Google" id="ProtNLM"/>
    </source>
</evidence>
<evidence type="ECO:0000313" key="1">
    <source>
        <dbReference type="EMBL" id="EGJ51792.1"/>
    </source>
</evidence>
<name>F3YY16_DESAF</name>
<accession>F3YY16</accession>
<evidence type="ECO:0000313" key="2">
    <source>
        <dbReference type="Proteomes" id="UP000007844"/>
    </source>
</evidence>
<protein>
    <recommendedName>
        <fullName evidence="3">SlyX family protein</fullName>
    </recommendedName>
</protein>
<dbReference type="AlphaFoldDB" id="F3YY16"/>
<organism evidence="1 2">
    <name type="scientific">Desulfocurvibacter africanus subsp. africanus str. Walvis Bay</name>
    <dbReference type="NCBI Taxonomy" id="690850"/>
    <lineage>
        <taxon>Bacteria</taxon>
        <taxon>Pseudomonadati</taxon>
        <taxon>Thermodesulfobacteriota</taxon>
        <taxon>Desulfovibrionia</taxon>
        <taxon>Desulfovibrionales</taxon>
        <taxon>Desulfovibrionaceae</taxon>
        <taxon>Desulfocurvibacter</taxon>
    </lineage>
</organism>
<reference evidence="1 2" key="1">
    <citation type="journal article" date="2011" name="J. Bacteriol.">
        <title>Genome sequence of the mercury-methylating and pleomorphic Desulfovibrio africanus Strain Walvis Bay.</title>
        <authorList>
            <person name="Brown S.D."/>
            <person name="Wall J.D."/>
            <person name="Kucken A.M."/>
            <person name="Gilmour C.C."/>
            <person name="Podar M."/>
            <person name="Brandt C.C."/>
            <person name="Teshima H."/>
            <person name="Detter J.C."/>
            <person name="Han C.S."/>
            <person name="Land M.L."/>
            <person name="Lucas S."/>
            <person name="Han J."/>
            <person name="Pennacchio L."/>
            <person name="Nolan M."/>
            <person name="Pitluck S."/>
            <person name="Woyke T."/>
            <person name="Goodwin L."/>
            <person name="Palumbo A.V."/>
            <person name="Elias D.A."/>
        </authorList>
    </citation>
    <scope>NUCLEOTIDE SEQUENCE [LARGE SCALE GENOMIC DNA]</scope>
    <source>
        <strain evidence="1 2">Walvis Bay</strain>
    </source>
</reference>
<sequence>MSQQSGHTEEDRAQRRLDALERMVLRQQESLDRHASLIHRLRLELHLLKLKAGGDDERWPATDGYR</sequence>
<proteinExistence type="predicted"/>
<keyword evidence="2" id="KW-1185">Reference proteome</keyword>